<accession>A0AAD7K1C3</accession>
<comment type="caution">
    <text evidence="1">The sequence shown here is derived from an EMBL/GenBank/DDBJ whole genome shotgun (WGS) entry which is preliminary data.</text>
</comment>
<organism evidence="1 2">
    <name type="scientific">Mycena metata</name>
    <dbReference type="NCBI Taxonomy" id="1033252"/>
    <lineage>
        <taxon>Eukaryota</taxon>
        <taxon>Fungi</taxon>
        <taxon>Dikarya</taxon>
        <taxon>Basidiomycota</taxon>
        <taxon>Agaricomycotina</taxon>
        <taxon>Agaricomycetes</taxon>
        <taxon>Agaricomycetidae</taxon>
        <taxon>Agaricales</taxon>
        <taxon>Marasmiineae</taxon>
        <taxon>Mycenaceae</taxon>
        <taxon>Mycena</taxon>
    </lineage>
</organism>
<sequence length="164" mass="18182">MGAVLNAAMALPVFKKNVLKWDLIVPMPSSFDASIRGIGFSEPQPHVLTISECATSERWAEVLADPEWSRLVMEAEKEFGFCSTSHTFFSDVVTKIDGPEFDSVNPVRSVWILKAQPRFSKEELSHILGGLVDQLLAMPKAQQTFQKHVMVRIIHTAARSTGGL</sequence>
<gene>
    <name evidence="1" type="ORF">B0H16DRAFT_1003439</name>
</gene>
<keyword evidence="2" id="KW-1185">Reference proteome</keyword>
<protein>
    <submittedName>
        <fullName evidence="1">Uncharacterized protein</fullName>
    </submittedName>
</protein>
<dbReference type="EMBL" id="JARKIB010000009">
    <property type="protein sequence ID" value="KAJ7776244.1"/>
    <property type="molecule type" value="Genomic_DNA"/>
</dbReference>
<proteinExistence type="predicted"/>
<name>A0AAD7K1C3_9AGAR</name>
<evidence type="ECO:0000313" key="1">
    <source>
        <dbReference type="EMBL" id="KAJ7776244.1"/>
    </source>
</evidence>
<dbReference type="AlphaFoldDB" id="A0AAD7K1C3"/>
<evidence type="ECO:0000313" key="2">
    <source>
        <dbReference type="Proteomes" id="UP001215598"/>
    </source>
</evidence>
<dbReference type="Proteomes" id="UP001215598">
    <property type="component" value="Unassembled WGS sequence"/>
</dbReference>
<reference evidence="1" key="1">
    <citation type="submission" date="2023-03" db="EMBL/GenBank/DDBJ databases">
        <title>Massive genome expansion in bonnet fungi (Mycena s.s.) driven by repeated elements and novel gene families across ecological guilds.</title>
        <authorList>
            <consortium name="Lawrence Berkeley National Laboratory"/>
            <person name="Harder C.B."/>
            <person name="Miyauchi S."/>
            <person name="Viragh M."/>
            <person name="Kuo A."/>
            <person name="Thoen E."/>
            <person name="Andreopoulos B."/>
            <person name="Lu D."/>
            <person name="Skrede I."/>
            <person name="Drula E."/>
            <person name="Henrissat B."/>
            <person name="Morin E."/>
            <person name="Kohler A."/>
            <person name="Barry K."/>
            <person name="LaButti K."/>
            <person name="Morin E."/>
            <person name="Salamov A."/>
            <person name="Lipzen A."/>
            <person name="Mereny Z."/>
            <person name="Hegedus B."/>
            <person name="Baldrian P."/>
            <person name="Stursova M."/>
            <person name="Weitz H."/>
            <person name="Taylor A."/>
            <person name="Grigoriev I.V."/>
            <person name="Nagy L.G."/>
            <person name="Martin F."/>
            <person name="Kauserud H."/>
        </authorList>
    </citation>
    <scope>NUCLEOTIDE SEQUENCE</scope>
    <source>
        <strain evidence="1">CBHHK182m</strain>
    </source>
</reference>